<evidence type="ECO:0000259" key="5">
    <source>
        <dbReference type="Pfam" id="PF13178"/>
    </source>
</evidence>
<name>A0AAQ3K266_9LILI</name>
<dbReference type="PANTHER" id="PTHR32295:SF41">
    <property type="entry name" value="PROTEIN IQ-DOMAIN 11"/>
    <property type="match status" value="1"/>
</dbReference>
<dbReference type="PANTHER" id="PTHR32295">
    <property type="entry name" value="IQ-DOMAIN 5-RELATED"/>
    <property type="match status" value="1"/>
</dbReference>
<dbReference type="Pfam" id="PF00612">
    <property type="entry name" value="IQ"/>
    <property type="match status" value="1"/>
</dbReference>
<evidence type="ECO:0000313" key="7">
    <source>
        <dbReference type="Proteomes" id="UP001327560"/>
    </source>
</evidence>
<dbReference type="InterPro" id="IPR000048">
    <property type="entry name" value="IQ_motif_EF-hand-BS"/>
</dbReference>
<accession>A0AAQ3K266</accession>
<keyword evidence="7" id="KW-1185">Reference proteome</keyword>
<protein>
    <recommendedName>
        <fullName evidence="5">DUF4005 domain-containing protein</fullName>
    </recommendedName>
</protein>
<evidence type="ECO:0000313" key="6">
    <source>
        <dbReference type="EMBL" id="WOL00558.1"/>
    </source>
</evidence>
<dbReference type="CDD" id="cd23767">
    <property type="entry name" value="IQCD"/>
    <property type="match status" value="1"/>
</dbReference>
<dbReference type="InterPro" id="IPR025064">
    <property type="entry name" value="DUF4005"/>
</dbReference>
<feature type="domain" description="DUF4005" evidence="5">
    <location>
        <begin position="327"/>
        <end position="369"/>
    </location>
</feature>
<evidence type="ECO:0000256" key="3">
    <source>
        <dbReference type="ARBA" id="ARBA00024378"/>
    </source>
</evidence>
<evidence type="ECO:0000256" key="4">
    <source>
        <dbReference type="SAM" id="MobiDB-lite"/>
    </source>
</evidence>
<reference evidence="6 7" key="1">
    <citation type="submission" date="2023-10" db="EMBL/GenBank/DDBJ databases">
        <title>Chromosome-scale genome assembly provides insights into flower coloration mechanisms of Canna indica.</title>
        <authorList>
            <person name="Li C."/>
        </authorList>
    </citation>
    <scope>NUCLEOTIDE SEQUENCE [LARGE SCALE GENOMIC DNA]</scope>
    <source>
        <tissue evidence="6">Flower</tissue>
    </source>
</reference>
<feature type="region of interest" description="Disordered" evidence="4">
    <location>
        <begin position="397"/>
        <end position="432"/>
    </location>
</feature>
<dbReference type="Proteomes" id="UP001327560">
    <property type="component" value="Chromosome 3"/>
</dbReference>
<dbReference type="AlphaFoldDB" id="A0AAQ3K266"/>
<dbReference type="SMART" id="SM00015">
    <property type="entry name" value="IQ"/>
    <property type="match status" value="1"/>
</dbReference>
<comment type="subunit">
    <text evidence="3">Binds to multiple calmodulin (CaM) in the presence of Ca(2+) and CaM-like proteins.</text>
</comment>
<dbReference type="PROSITE" id="PS50096">
    <property type="entry name" value="IQ"/>
    <property type="match status" value="2"/>
</dbReference>
<proteinExistence type="inferred from homology"/>
<dbReference type="GO" id="GO:0005516">
    <property type="term" value="F:calmodulin binding"/>
    <property type="evidence" value="ECO:0007669"/>
    <property type="project" value="UniProtKB-KW"/>
</dbReference>
<sequence length="449" mass="50790">MARRKSWFDRVKRFFISDPNTNTEKKERRRRWLILRLKSKCSPALPAPSTLNTKAIKEAEKEQSKHAMAVAVATAAAAEAAVAAAQAAAQVVRLTGNPTYYQRQETAAIKIQSVFRGHLARKALRALKGLVKLQALVRGQAVRRQTTLALKGLQSLMKIQSHACATRLRTSEDQVCELKDIVHARSKESDDLKVILTKNNERRWDSSTLSKEEINLILKTRREAAIKRLRALEYASSYQGRRNAQRPTTPVGNEVQADDLNHRWRWLEEWVGAQPLDKDVLEVPPMLCLDKVHYEQQSRIPDSLICAENDKLEEAQLRYLARRSFNRSRTTSVRDDDSFSSSPSFPSYMASTASTKARFRSMSTPKQRAGAMDIGYDQFTPYSNRTLSPLPTVVSDMSLSKSSKPPLAYQKSPRLRGQAVPVRSHRPSSDLSFDSDCSILNWDQCGTFR</sequence>
<evidence type="ECO:0000256" key="1">
    <source>
        <dbReference type="ARBA" id="ARBA00022860"/>
    </source>
</evidence>
<evidence type="ECO:0000256" key="2">
    <source>
        <dbReference type="ARBA" id="ARBA00024341"/>
    </source>
</evidence>
<dbReference type="Pfam" id="PF13178">
    <property type="entry name" value="DUF4005"/>
    <property type="match status" value="1"/>
</dbReference>
<gene>
    <name evidence="6" type="ORF">Cni_G09271</name>
</gene>
<keyword evidence="1" id="KW-0112">Calmodulin-binding</keyword>
<comment type="similarity">
    <text evidence="2">Belongs to the IQD family.</text>
</comment>
<organism evidence="6 7">
    <name type="scientific">Canna indica</name>
    <name type="common">Indian-shot</name>
    <dbReference type="NCBI Taxonomy" id="4628"/>
    <lineage>
        <taxon>Eukaryota</taxon>
        <taxon>Viridiplantae</taxon>
        <taxon>Streptophyta</taxon>
        <taxon>Embryophyta</taxon>
        <taxon>Tracheophyta</taxon>
        <taxon>Spermatophyta</taxon>
        <taxon>Magnoliopsida</taxon>
        <taxon>Liliopsida</taxon>
        <taxon>Zingiberales</taxon>
        <taxon>Cannaceae</taxon>
        <taxon>Canna</taxon>
    </lineage>
</organism>
<dbReference type="Gene3D" id="1.20.5.190">
    <property type="match status" value="1"/>
</dbReference>
<dbReference type="EMBL" id="CP136892">
    <property type="protein sequence ID" value="WOL00558.1"/>
    <property type="molecule type" value="Genomic_DNA"/>
</dbReference>